<dbReference type="GO" id="GO:0070971">
    <property type="term" value="C:endoplasmic reticulum exit site"/>
    <property type="evidence" value="ECO:0007669"/>
    <property type="project" value="TreeGrafter"/>
</dbReference>
<keyword evidence="13" id="KW-0968">Cytoplasmic vesicle</keyword>
<dbReference type="SUPFAM" id="SSF50978">
    <property type="entry name" value="WD40 repeat-like"/>
    <property type="match status" value="1"/>
</dbReference>
<evidence type="ECO:0000256" key="8">
    <source>
        <dbReference type="ARBA" id="ARBA00022737"/>
    </source>
</evidence>
<evidence type="ECO:0000313" key="18">
    <source>
        <dbReference type="EMBL" id="KIW06313.1"/>
    </source>
</evidence>
<dbReference type="FunCoup" id="A0A0D2AHB4">
    <property type="interactions" value="726"/>
</dbReference>
<dbReference type="GO" id="GO:0030127">
    <property type="term" value="C:COPII vesicle coat"/>
    <property type="evidence" value="ECO:0007669"/>
    <property type="project" value="TreeGrafter"/>
</dbReference>
<feature type="domain" description="SRA1/Sec31" evidence="16">
    <location>
        <begin position="1108"/>
        <end position="1241"/>
    </location>
</feature>
<dbReference type="STRING" id="253628.A0A0D2AHB4"/>
<dbReference type="RefSeq" id="XP_016216182.1">
    <property type="nucleotide sequence ID" value="XM_016355876.1"/>
</dbReference>
<dbReference type="InterPro" id="IPR001680">
    <property type="entry name" value="WD40_rpt"/>
</dbReference>
<dbReference type="Pfam" id="PF07304">
    <property type="entry name" value="SRA1"/>
    <property type="match status" value="1"/>
</dbReference>
<comment type="similarity">
    <text evidence="3">Belongs to the WD repeat SEC31 family.</text>
</comment>
<dbReference type="VEuPathDB" id="FungiDB:PV09_02778"/>
<evidence type="ECO:0000256" key="5">
    <source>
        <dbReference type="ARBA" id="ARBA00021236"/>
    </source>
</evidence>
<evidence type="ECO:0000256" key="9">
    <source>
        <dbReference type="ARBA" id="ARBA00022824"/>
    </source>
</evidence>
<dbReference type="Gene3D" id="1.20.940.10">
    <property type="entry name" value="Functional domain of the splicing factor Prp18"/>
    <property type="match status" value="1"/>
</dbReference>
<keyword evidence="6" id="KW-0813">Transport</keyword>
<keyword evidence="9" id="KW-0256">Endoplasmic reticulum</keyword>
<evidence type="ECO:0000259" key="17">
    <source>
        <dbReference type="Pfam" id="PF12931"/>
    </source>
</evidence>
<feature type="compositionally biased region" description="Polar residues" evidence="15">
    <location>
        <begin position="905"/>
        <end position="931"/>
    </location>
</feature>
<dbReference type="SMART" id="SM00320">
    <property type="entry name" value="WD40"/>
    <property type="match status" value="5"/>
</dbReference>
<dbReference type="InParanoid" id="A0A0D2AHB4"/>
<evidence type="ECO:0000256" key="13">
    <source>
        <dbReference type="ARBA" id="ARBA00023329"/>
    </source>
</evidence>
<keyword evidence="8" id="KW-0677">Repeat</keyword>
<dbReference type="EMBL" id="KN847535">
    <property type="protein sequence ID" value="KIW06313.1"/>
    <property type="molecule type" value="Genomic_DNA"/>
</dbReference>
<dbReference type="InterPro" id="IPR040251">
    <property type="entry name" value="SEC31-like"/>
</dbReference>
<keyword evidence="12" id="KW-0472">Membrane</keyword>
<protein>
    <recommendedName>
        <fullName evidence="5">Protein transport protein SEC31</fullName>
    </recommendedName>
    <alternativeName>
        <fullName evidence="4">Protein transport protein sec31</fullName>
    </alternativeName>
</protein>
<dbReference type="InterPro" id="IPR024298">
    <property type="entry name" value="Sec16_Sec23-bd"/>
</dbReference>
<dbReference type="InterPro" id="IPR009917">
    <property type="entry name" value="SRA1/Sec31"/>
</dbReference>
<name>A0A0D2AHB4_9PEZI</name>
<dbReference type="HOGENOM" id="CLU_003033_2_0_1"/>
<keyword evidence="7" id="KW-0853">WD repeat</keyword>
<comment type="subcellular location">
    <subcellularLocation>
        <location evidence="1">Cytoplasmic vesicle</location>
        <location evidence="1">COPII-coated vesicle membrane</location>
        <topology evidence="1">Peripheral membrane protein</topology>
        <orientation evidence="1">Cytoplasmic side</orientation>
    </subcellularLocation>
    <subcellularLocation>
        <location evidence="2">Endoplasmic reticulum membrane</location>
        <topology evidence="2">Peripheral membrane protein</topology>
        <orientation evidence="2">Cytoplasmic side</orientation>
    </subcellularLocation>
</comment>
<feature type="compositionally biased region" description="Low complexity" evidence="15">
    <location>
        <begin position="966"/>
        <end position="990"/>
    </location>
</feature>
<evidence type="ECO:0000256" key="6">
    <source>
        <dbReference type="ARBA" id="ARBA00022448"/>
    </source>
</evidence>
<evidence type="ECO:0000256" key="3">
    <source>
        <dbReference type="ARBA" id="ARBA00009358"/>
    </source>
</evidence>
<dbReference type="FunFam" id="2.130.10.10:FF:000193">
    <property type="entry name" value="Protein transport protein SEC31, putative"/>
    <property type="match status" value="1"/>
</dbReference>
<feature type="compositionally biased region" description="Polar residues" evidence="15">
    <location>
        <begin position="1089"/>
        <end position="1115"/>
    </location>
</feature>
<evidence type="ECO:0000256" key="4">
    <source>
        <dbReference type="ARBA" id="ARBA00013507"/>
    </source>
</evidence>
<dbReference type="Gene3D" id="2.130.10.10">
    <property type="entry name" value="YVTN repeat-like/Quinoprotein amine dehydrogenase"/>
    <property type="match status" value="1"/>
</dbReference>
<reference evidence="18 19" key="1">
    <citation type="submission" date="2015-01" db="EMBL/GenBank/DDBJ databases">
        <title>The Genome Sequence of Ochroconis gallopava CBS43764.</title>
        <authorList>
            <consortium name="The Broad Institute Genomics Platform"/>
            <person name="Cuomo C."/>
            <person name="de Hoog S."/>
            <person name="Gorbushina A."/>
            <person name="Stielow B."/>
            <person name="Teixiera M."/>
            <person name="Abouelleil A."/>
            <person name="Chapman S.B."/>
            <person name="Priest M."/>
            <person name="Young S.K."/>
            <person name="Wortman J."/>
            <person name="Nusbaum C."/>
            <person name="Birren B."/>
        </authorList>
    </citation>
    <scope>NUCLEOTIDE SEQUENCE [LARGE SCALE GENOMIC DNA]</scope>
    <source>
        <strain evidence="18 19">CBS 43764</strain>
    </source>
</reference>
<evidence type="ECO:0000256" key="11">
    <source>
        <dbReference type="ARBA" id="ARBA00022927"/>
    </source>
</evidence>
<feature type="compositionally biased region" description="Pro residues" evidence="15">
    <location>
        <begin position="1037"/>
        <end position="1050"/>
    </location>
</feature>
<gene>
    <name evidence="18" type="ORF">PV09_02778</name>
</gene>
<keyword evidence="10" id="KW-0931">ER-Golgi transport</keyword>
<dbReference type="GO" id="GO:0015031">
    <property type="term" value="P:protein transport"/>
    <property type="evidence" value="ECO:0007669"/>
    <property type="project" value="UniProtKB-KW"/>
</dbReference>
<feature type="domain" description="Sec16 Sec23-binding" evidence="17">
    <location>
        <begin position="535"/>
        <end position="760"/>
    </location>
</feature>
<dbReference type="Pfam" id="PF00400">
    <property type="entry name" value="WD40"/>
    <property type="match status" value="1"/>
</dbReference>
<dbReference type="Gene3D" id="1.25.40.1030">
    <property type="match status" value="1"/>
</dbReference>
<sequence length="1245" mass="133620">MVRLREIPRTAAFAWSPSATNPSIVTGTKAGAVDADFSNETQLELWDLELGNRYAGELQPIASIGVDSRFHDVAWGPPKDDNRGGVIAGGLDSGVLDLWDANKLRSDSSNAHVSRITKHTGAIKSLQFNSFRTELLATAGSKGELYINDLNDSGKTFRLGTAVARADDFETLDWNKKVAHILVTGSSGGFATVWDARAKKESLTLNNLSRKAISAIAWDPENSTKLATATSSDQDPLILIWDLRNSNAPERTLKLHEQGILSLAWSVHDPSLLLSCGKDNRTICWNARTGEAFGEFPIVTNWTFETRWNPRQPSLLATASFDGKIGVQTIQNTNKDVQKSSAAPALDDADFFAQAGSQPQGVAFSLTKAPKWLERPISATFGFGGHLVKVGLTDASSRTSKITISTYVADAAVGDAAEKFEEVLKKGDYASFCQSKISEARTEDEKADWTVIETLLSGSRSGLRDYLGFKPSQLKANGESEAKQSNGVQEDDSAFFGNVSADDNFLSTLASTKGARTNNPFKIYTGSESDADKKITKALMLGSFEEAVDICLKEDRISDAFMIAICGGQKCIDKVQAAYFKRQGDGPNYLRLLASVVGKNLWDVVYNANLANWKEVLATLCTFADENEFPDLCEALGDRLAESLDGSECELARKDASFCYLAGSKLEKVVSIWTQELQENEKAALESSEADSAYSVHAKALQDFIEKVTIFREVTKFKDSEVSKTSEWKLEPLYAKYAEYADILVSNGKMPLAQRYLDLVPEEFAPAVAAKGRLKQAAQKSVAAAQPRQSSLTNVARGQRVVPAYQPSASPGPATTSSPYAPAAQQAASSYHPPATSQTSYTSLYQPQQQSSYQPPSYQPAAFGGVVPPPRQSSASPVVQPAAQNRNLQAWNDTPDFGPKPTVSRRGTPSLSQPPVNAPYGNQQTGITPPTSFSPPQAKPVGPPPKAGAARVMSPPPVSNLQQEVSRPSSSAANAYAPPQPSQSFSNQPSQLPPPSVPPIPRGASPYNPPPSNAPPTSRYAPAPGTASNMTPGVGGGPPPGARQVAPPPSNAGFTPSPYGQAPTMSKPTPPPSMAPAPPPKGAALGHTPSGNARANHRSTGSANQLPSPQRSASRPGTADGEKAPSAPKHPAGDRSHIPATAQPIFQILNAEIQRIKSKAPAQFRPQVLDTEKRLNILFDHLNNEDLLKPDTITQMNEVSQAVQGRQFELAQALFQDLMTSKTDEGSNWMIGVKRLIQMSRATPL</sequence>
<dbReference type="OrthoDB" id="542917at2759"/>
<feature type="compositionally biased region" description="Pro residues" evidence="15">
    <location>
        <begin position="937"/>
        <end position="946"/>
    </location>
</feature>
<dbReference type="PANTHER" id="PTHR13923">
    <property type="entry name" value="SEC31-RELATED PROTEIN"/>
    <property type="match status" value="1"/>
</dbReference>
<dbReference type="FunFam" id="1.20.940.10:FF:000007">
    <property type="entry name" value="Protein transport protein (SEC31), putative"/>
    <property type="match status" value="1"/>
</dbReference>
<dbReference type="PANTHER" id="PTHR13923:SF11">
    <property type="entry name" value="SECRETORY 31, ISOFORM D"/>
    <property type="match status" value="1"/>
</dbReference>
<feature type="compositionally biased region" description="Low complexity" evidence="15">
    <location>
        <begin position="807"/>
        <end position="860"/>
    </location>
</feature>
<evidence type="ECO:0000256" key="12">
    <source>
        <dbReference type="ARBA" id="ARBA00023136"/>
    </source>
</evidence>
<dbReference type="GO" id="GO:0090110">
    <property type="term" value="P:COPII-coated vesicle cargo loading"/>
    <property type="evidence" value="ECO:0007669"/>
    <property type="project" value="TreeGrafter"/>
</dbReference>
<dbReference type="Pfam" id="PF12931">
    <property type="entry name" value="TPR_Sec16"/>
    <property type="match status" value="1"/>
</dbReference>
<feature type="compositionally biased region" description="Pro residues" evidence="15">
    <location>
        <begin position="1068"/>
        <end position="1081"/>
    </location>
</feature>
<dbReference type="Proteomes" id="UP000053259">
    <property type="component" value="Unassembled WGS sequence"/>
</dbReference>
<dbReference type="InterPro" id="IPR015943">
    <property type="entry name" value="WD40/YVTN_repeat-like_dom_sf"/>
</dbReference>
<evidence type="ECO:0000256" key="2">
    <source>
        <dbReference type="ARBA" id="ARBA00004397"/>
    </source>
</evidence>
<feature type="compositionally biased region" description="Pro residues" evidence="15">
    <location>
        <begin position="991"/>
        <end position="1014"/>
    </location>
</feature>
<organism evidence="18 19">
    <name type="scientific">Verruconis gallopava</name>
    <dbReference type="NCBI Taxonomy" id="253628"/>
    <lineage>
        <taxon>Eukaryota</taxon>
        <taxon>Fungi</taxon>
        <taxon>Dikarya</taxon>
        <taxon>Ascomycota</taxon>
        <taxon>Pezizomycotina</taxon>
        <taxon>Dothideomycetes</taxon>
        <taxon>Pleosporomycetidae</taxon>
        <taxon>Venturiales</taxon>
        <taxon>Sympoventuriaceae</taxon>
        <taxon>Verruconis</taxon>
    </lineage>
</organism>
<dbReference type="GO" id="GO:0007029">
    <property type="term" value="P:endoplasmic reticulum organization"/>
    <property type="evidence" value="ECO:0007669"/>
    <property type="project" value="TreeGrafter"/>
</dbReference>
<keyword evidence="19" id="KW-1185">Reference proteome</keyword>
<evidence type="ECO:0000313" key="19">
    <source>
        <dbReference type="Proteomes" id="UP000053259"/>
    </source>
</evidence>
<dbReference type="GO" id="GO:0005198">
    <property type="term" value="F:structural molecule activity"/>
    <property type="evidence" value="ECO:0007669"/>
    <property type="project" value="TreeGrafter"/>
</dbReference>
<feature type="region of interest" description="Disordered" evidence="15">
    <location>
        <begin position="804"/>
        <end position="1137"/>
    </location>
</feature>
<dbReference type="GeneID" id="27310751"/>
<evidence type="ECO:0000259" key="16">
    <source>
        <dbReference type="Pfam" id="PF07304"/>
    </source>
</evidence>
<evidence type="ECO:0000256" key="14">
    <source>
        <dbReference type="ARBA" id="ARBA00025471"/>
    </source>
</evidence>
<keyword evidence="11" id="KW-0653">Protein transport</keyword>
<evidence type="ECO:0000256" key="7">
    <source>
        <dbReference type="ARBA" id="ARBA00022574"/>
    </source>
</evidence>
<evidence type="ECO:0000256" key="10">
    <source>
        <dbReference type="ARBA" id="ARBA00022892"/>
    </source>
</evidence>
<accession>A0A0D2AHB4</accession>
<feature type="compositionally biased region" description="Polar residues" evidence="15">
    <location>
        <begin position="872"/>
        <end position="892"/>
    </location>
</feature>
<evidence type="ECO:0000256" key="1">
    <source>
        <dbReference type="ARBA" id="ARBA00004299"/>
    </source>
</evidence>
<proteinExistence type="inferred from homology"/>
<dbReference type="AlphaFoldDB" id="A0A0D2AHB4"/>
<dbReference type="InterPro" id="IPR036322">
    <property type="entry name" value="WD40_repeat_dom_sf"/>
</dbReference>
<comment type="function">
    <text evidence="14">Component of the coat protein complex II (COPII) which promotes the formation of transport vesicles from the endoplasmic reticulum (ER). The coat has two main functions, the physical deformation of the endoplasmic reticulum membrane into vesicles and the selection of cargo molecules.</text>
</comment>
<evidence type="ECO:0000256" key="15">
    <source>
        <dbReference type="SAM" id="MobiDB-lite"/>
    </source>
</evidence>
<dbReference type="GO" id="GO:0005789">
    <property type="term" value="C:endoplasmic reticulum membrane"/>
    <property type="evidence" value="ECO:0007669"/>
    <property type="project" value="UniProtKB-SubCell"/>
</dbReference>